<dbReference type="GeneID" id="37224893"/>
<dbReference type="EMBL" id="KZ824455">
    <property type="protein sequence ID" value="RAK98223.1"/>
    <property type="molecule type" value="Genomic_DNA"/>
</dbReference>
<feature type="transmembrane region" description="Helical" evidence="1">
    <location>
        <begin position="26"/>
        <end position="43"/>
    </location>
</feature>
<keyword evidence="1" id="KW-0472">Membrane</keyword>
<protein>
    <submittedName>
        <fullName evidence="2">Uncharacterized protein</fullName>
    </submittedName>
</protein>
<gene>
    <name evidence="2" type="ORF">BO80DRAFT_427519</name>
</gene>
<dbReference type="AlphaFoldDB" id="A0A395GVX4"/>
<dbReference type="RefSeq" id="XP_025572551.1">
    <property type="nucleotide sequence ID" value="XM_025720028.1"/>
</dbReference>
<dbReference type="Proteomes" id="UP000249402">
    <property type="component" value="Unassembled WGS sequence"/>
</dbReference>
<keyword evidence="1" id="KW-1133">Transmembrane helix</keyword>
<accession>A0A395GVX4</accession>
<proteinExistence type="predicted"/>
<evidence type="ECO:0000256" key="1">
    <source>
        <dbReference type="SAM" id="Phobius"/>
    </source>
</evidence>
<evidence type="ECO:0000313" key="3">
    <source>
        <dbReference type="Proteomes" id="UP000249402"/>
    </source>
</evidence>
<name>A0A395GVX4_9EURO</name>
<reference evidence="2 3" key="1">
    <citation type="submission" date="2018-02" db="EMBL/GenBank/DDBJ databases">
        <title>The genomes of Aspergillus section Nigri reveals drivers in fungal speciation.</title>
        <authorList>
            <consortium name="DOE Joint Genome Institute"/>
            <person name="Vesth T.C."/>
            <person name="Nybo J."/>
            <person name="Theobald S."/>
            <person name="Brandl J."/>
            <person name="Frisvad J.C."/>
            <person name="Nielsen K.F."/>
            <person name="Lyhne E.K."/>
            <person name="Kogle M.E."/>
            <person name="Kuo A."/>
            <person name="Riley R."/>
            <person name="Clum A."/>
            <person name="Nolan M."/>
            <person name="Lipzen A."/>
            <person name="Salamov A."/>
            <person name="Henrissat B."/>
            <person name="Wiebenga A."/>
            <person name="De vries R.P."/>
            <person name="Grigoriev I.V."/>
            <person name="Mortensen U.H."/>
            <person name="Andersen M.R."/>
            <person name="Baker S.E."/>
        </authorList>
    </citation>
    <scope>NUCLEOTIDE SEQUENCE [LARGE SCALE GENOMIC DNA]</scope>
    <source>
        <strain evidence="2 3">CBS 121593</strain>
    </source>
</reference>
<sequence length="56" mass="6168">MAANLPENTIKDDPAAFVLFSHEVTISRLLMVLMSISAVYLAIRDRTTVVDVQSGF</sequence>
<keyword evidence="1" id="KW-0812">Transmembrane</keyword>
<organism evidence="2 3">
    <name type="scientific">Aspergillus ibericus CBS 121593</name>
    <dbReference type="NCBI Taxonomy" id="1448316"/>
    <lineage>
        <taxon>Eukaryota</taxon>
        <taxon>Fungi</taxon>
        <taxon>Dikarya</taxon>
        <taxon>Ascomycota</taxon>
        <taxon>Pezizomycotina</taxon>
        <taxon>Eurotiomycetes</taxon>
        <taxon>Eurotiomycetidae</taxon>
        <taxon>Eurotiales</taxon>
        <taxon>Aspergillaceae</taxon>
        <taxon>Aspergillus</taxon>
        <taxon>Aspergillus subgen. Circumdati</taxon>
    </lineage>
</organism>
<evidence type="ECO:0000313" key="2">
    <source>
        <dbReference type="EMBL" id="RAK98223.1"/>
    </source>
</evidence>
<keyword evidence="3" id="KW-1185">Reference proteome</keyword>
<dbReference type="VEuPathDB" id="FungiDB:BO80DRAFT_427519"/>